<dbReference type="OrthoDB" id="9807055at2"/>
<dbReference type="InterPro" id="IPR052062">
    <property type="entry name" value="Murein_DD/LD_carboxypeptidase"/>
</dbReference>
<dbReference type="InterPro" id="IPR000064">
    <property type="entry name" value="NLP_P60_dom"/>
</dbReference>
<comment type="similarity">
    <text evidence="1">Belongs to the peptidase C40 family.</text>
</comment>
<keyword evidence="5" id="KW-0788">Thiol protease</keyword>
<dbReference type="Pfam" id="PF00877">
    <property type="entry name" value="NLPC_P60"/>
    <property type="match status" value="1"/>
</dbReference>
<dbReference type="EMBL" id="CP031093">
    <property type="protein sequence ID" value="QCF27554.1"/>
    <property type="molecule type" value="Genomic_DNA"/>
</dbReference>
<name>A0A4P7XLT8_9ALTE</name>
<keyword evidence="3" id="KW-0732">Signal</keyword>
<dbReference type="SUPFAM" id="SSF54001">
    <property type="entry name" value="Cysteine proteinases"/>
    <property type="match status" value="1"/>
</dbReference>
<evidence type="ECO:0000256" key="5">
    <source>
        <dbReference type="ARBA" id="ARBA00022807"/>
    </source>
</evidence>
<protein>
    <recommendedName>
        <fullName evidence="6">NlpC/P60 domain-containing protein</fullName>
    </recommendedName>
</protein>
<evidence type="ECO:0000256" key="1">
    <source>
        <dbReference type="ARBA" id="ARBA00007074"/>
    </source>
</evidence>
<evidence type="ECO:0000256" key="3">
    <source>
        <dbReference type="ARBA" id="ARBA00022729"/>
    </source>
</evidence>
<organism evidence="7 8">
    <name type="scientific">Hydrocarboniclastica marina</name>
    <dbReference type="NCBI Taxonomy" id="2259620"/>
    <lineage>
        <taxon>Bacteria</taxon>
        <taxon>Pseudomonadati</taxon>
        <taxon>Pseudomonadota</taxon>
        <taxon>Gammaproteobacteria</taxon>
        <taxon>Alteromonadales</taxon>
        <taxon>Alteromonadaceae</taxon>
        <taxon>Hydrocarboniclastica</taxon>
    </lineage>
</organism>
<dbReference type="KEGG" id="hmi:soil367_17395"/>
<keyword evidence="4" id="KW-0378">Hydrolase</keyword>
<evidence type="ECO:0000259" key="6">
    <source>
        <dbReference type="PROSITE" id="PS51935"/>
    </source>
</evidence>
<sequence length="192" mass="20958">MSIIKTQATNRKPDPCAAPAAWNCADSLNGLSVLAALLVLLLAGCSSVPPSHTLQARPMAVNATTNIDNPHSTVQALRAQHSEWAGTPYRLGGMSKAGVDCSGFVWNTFAHRFGLDLPRTTDGQKQVGQVVARDRLAPGDLVFFQTGYGKLHSGIYLERGLFLHASSSRGVMLSKLSNPYWRENYWHARRVR</sequence>
<evidence type="ECO:0000313" key="8">
    <source>
        <dbReference type="Proteomes" id="UP000298049"/>
    </source>
</evidence>
<gene>
    <name evidence="7" type="ORF">soil367_17395</name>
</gene>
<proteinExistence type="inferred from homology"/>
<dbReference type="PROSITE" id="PS51935">
    <property type="entry name" value="NLPC_P60"/>
    <property type="match status" value="1"/>
</dbReference>
<dbReference type="Gene3D" id="3.90.1720.10">
    <property type="entry name" value="endopeptidase domain like (from Nostoc punctiforme)"/>
    <property type="match status" value="1"/>
</dbReference>
<evidence type="ECO:0000256" key="2">
    <source>
        <dbReference type="ARBA" id="ARBA00022670"/>
    </source>
</evidence>
<evidence type="ECO:0000256" key="4">
    <source>
        <dbReference type="ARBA" id="ARBA00022801"/>
    </source>
</evidence>
<accession>A0A4P7XLT8</accession>
<feature type="domain" description="NlpC/P60" evidence="6">
    <location>
        <begin position="71"/>
        <end position="192"/>
    </location>
</feature>
<keyword evidence="2" id="KW-0645">Protease</keyword>
<dbReference type="PANTHER" id="PTHR47360">
    <property type="entry name" value="MUREIN DD-ENDOPEPTIDASE MEPS/MUREIN LD-CARBOXYPEPTIDASE"/>
    <property type="match status" value="1"/>
</dbReference>
<dbReference type="AlphaFoldDB" id="A0A4P7XLT8"/>
<evidence type="ECO:0000313" key="7">
    <source>
        <dbReference type="EMBL" id="QCF27554.1"/>
    </source>
</evidence>
<dbReference type="PANTHER" id="PTHR47360:SF1">
    <property type="entry name" value="ENDOPEPTIDASE NLPC-RELATED"/>
    <property type="match status" value="1"/>
</dbReference>
<keyword evidence="8" id="KW-1185">Reference proteome</keyword>
<dbReference type="Proteomes" id="UP000298049">
    <property type="component" value="Chromosome"/>
</dbReference>
<dbReference type="RefSeq" id="WP_136550266.1">
    <property type="nucleotide sequence ID" value="NZ_CP031093.1"/>
</dbReference>
<dbReference type="GO" id="GO:0006508">
    <property type="term" value="P:proteolysis"/>
    <property type="evidence" value="ECO:0007669"/>
    <property type="project" value="UniProtKB-KW"/>
</dbReference>
<reference evidence="7 8" key="1">
    <citation type="submission" date="2018-07" db="EMBL/GenBank/DDBJ databases">
        <title>Marsedoiliclastica nanhaica gen. nov. sp. nov., a novel marine hydrocarbonoclastic bacterium isolated from an in-situ enriched hydrocarbon-degrading consortium in deep-sea sediment.</title>
        <authorList>
            <person name="Dong C."/>
            <person name="Ma T."/>
            <person name="Liu R."/>
            <person name="Shao Z."/>
        </authorList>
    </citation>
    <scope>NUCLEOTIDE SEQUENCE [LARGE SCALE GENOMIC DNA]</scope>
    <source>
        <strain evidence="8">soil36-7</strain>
    </source>
</reference>
<dbReference type="InterPro" id="IPR038765">
    <property type="entry name" value="Papain-like_cys_pep_sf"/>
</dbReference>
<dbReference type="GO" id="GO:0008234">
    <property type="term" value="F:cysteine-type peptidase activity"/>
    <property type="evidence" value="ECO:0007669"/>
    <property type="project" value="UniProtKB-KW"/>
</dbReference>